<dbReference type="SUPFAM" id="SSF47413">
    <property type="entry name" value="lambda repressor-like DNA-binding domains"/>
    <property type="match status" value="1"/>
</dbReference>
<reference evidence="2" key="1">
    <citation type="journal article" date="2016" name="Genome Announc.">
        <title>Complete genome sequence of Alkaliphilus metalliredigens strain QYMF, an alkaliphilic and metal-reducing bacterium isolated from borax-contaminated leachate ponds.</title>
        <authorList>
            <person name="Hwang C."/>
            <person name="Copeland A."/>
            <person name="Lucas S."/>
            <person name="Lapidus A."/>
            <person name="Barry K."/>
            <person name="Detter J.C."/>
            <person name="Glavina Del Rio T."/>
            <person name="Hammon N."/>
            <person name="Israni S."/>
            <person name="Dalin E."/>
            <person name="Tice H."/>
            <person name="Pitluck S."/>
            <person name="Chertkov O."/>
            <person name="Brettin T."/>
            <person name="Bruce D."/>
            <person name="Han C."/>
            <person name="Schmutz J."/>
            <person name="Larimer F."/>
            <person name="Land M.L."/>
            <person name="Hauser L."/>
            <person name="Kyrpides N."/>
            <person name="Mikhailova N."/>
            <person name="Ye Q."/>
            <person name="Zhou J."/>
            <person name="Richardson P."/>
            <person name="Fields M.W."/>
        </authorList>
    </citation>
    <scope>NUCLEOTIDE SEQUENCE [LARGE SCALE GENOMIC DNA]</scope>
    <source>
        <strain evidence="2">QYMF</strain>
    </source>
</reference>
<sequence>MFFMLRNKNKTVKELRKNKGLTAKMLATQLKLDSSIISKIDNVQLKDVPESLKNKILPILSGDQWDKIPW</sequence>
<dbReference type="HOGENOM" id="CLU_2878501_0_0_9"/>
<keyword evidence="2" id="KW-1185">Reference proteome</keyword>
<dbReference type="Proteomes" id="UP000001572">
    <property type="component" value="Chromosome"/>
</dbReference>
<dbReference type="eggNOG" id="ENOG50333RZ">
    <property type="taxonomic scope" value="Bacteria"/>
</dbReference>
<dbReference type="RefSeq" id="WP_012063607.1">
    <property type="nucleotide sequence ID" value="NC_009633.1"/>
</dbReference>
<evidence type="ECO:0000313" key="2">
    <source>
        <dbReference type="Proteomes" id="UP000001572"/>
    </source>
</evidence>
<evidence type="ECO:0000313" key="1">
    <source>
        <dbReference type="EMBL" id="ABR48632.1"/>
    </source>
</evidence>
<protein>
    <recommendedName>
        <fullName evidence="3">Helix-turn-helix domain protein</fullName>
    </recommendedName>
</protein>
<organism evidence="1 2">
    <name type="scientific">Alkaliphilus metalliredigens (strain QYMF)</name>
    <dbReference type="NCBI Taxonomy" id="293826"/>
    <lineage>
        <taxon>Bacteria</taxon>
        <taxon>Bacillati</taxon>
        <taxon>Bacillota</taxon>
        <taxon>Clostridia</taxon>
        <taxon>Peptostreptococcales</taxon>
        <taxon>Natronincolaceae</taxon>
        <taxon>Alkaliphilus</taxon>
    </lineage>
</organism>
<dbReference type="EMBL" id="CP000724">
    <property type="protein sequence ID" value="ABR48632.1"/>
    <property type="molecule type" value="Genomic_DNA"/>
</dbReference>
<dbReference type="OrthoDB" id="1956872at2"/>
<dbReference type="InterPro" id="IPR010982">
    <property type="entry name" value="Lambda_DNA-bd_dom_sf"/>
</dbReference>
<dbReference type="KEGG" id="amt:Amet_2478"/>
<accession>A6TR14</accession>
<dbReference type="AlphaFoldDB" id="A6TR14"/>
<dbReference type="GO" id="GO:0003677">
    <property type="term" value="F:DNA binding"/>
    <property type="evidence" value="ECO:0007669"/>
    <property type="project" value="InterPro"/>
</dbReference>
<gene>
    <name evidence="1" type="ordered locus">Amet_2478</name>
</gene>
<name>A6TR14_ALKMQ</name>
<dbReference type="Gene3D" id="1.10.260.40">
    <property type="entry name" value="lambda repressor-like DNA-binding domains"/>
    <property type="match status" value="1"/>
</dbReference>
<proteinExistence type="predicted"/>
<evidence type="ECO:0008006" key="3">
    <source>
        <dbReference type="Google" id="ProtNLM"/>
    </source>
</evidence>